<evidence type="ECO:0000256" key="3">
    <source>
        <dbReference type="SAM" id="MobiDB-lite"/>
    </source>
</evidence>
<feature type="region of interest" description="Disordered" evidence="3">
    <location>
        <begin position="1"/>
        <end position="42"/>
    </location>
</feature>
<dbReference type="SUPFAM" id="SSF75217">
    <property type="entry name" value="alpha/beta knot"/>
    <property type="match status" value="1"/>
</dbReference>
<dbReference type="SMART" id="SM00967">
    <property type="entry name" value="SpoU_sub_bind"/>
    <property type="match status" value="1"/>
</dbReference>
<dbReference type="GO" id="GO:0008173">
    <property type="term" value="F:RNA methyltransferase activity"/>
    <property type="evidence" value="ECO:0007669"/>
    <property type="project" value="InterPro"/>
</dbReference>
<sequence>MSRPRPPSSHKRPSEERPALSERSAPSKGGGREGGKGAGKNAGKNAVKGLLLWGVHPVLSALGNERRRCHRLLATAEVLAAHGPEIARLGRLRPLPQPETAGRADLDALCPPGAVHQGIVLMAEPLPDTDVADLVAAAEGRDQAVVMVLDQVTDPHNVGAILRSSAAFGALGLIMPDRNAPDETGTLAKSASGALERLPLVRAINLVRALEELKTAGFWIAGLAGEATQTLAEARLSGRIALVMGSEGEGLRRLTREHCDHLVKLPQSDLVESLNVSNAAAVALYELVRR</sequence>
<dbReference type="PANTHER" id="PTHR46429">
    <property type="entry name" value="23S RRNA (GUANOSINE-2'-O-)-METHYLTRANSFERASE RLMB"/>
    <property type="match status" value="1"/>
</dbReference>
<dbReference type="GO" id="GO:0006396">
    <property type="term" value="P:RNA processing"/>
    <property type="evidence" value="ECO:0007669"/>
    <property type="project" value="InterPro"/>
</dbReference>
<gene>
    <name evidence="5" type="primary">rlmB_6</name>
    <name evidence="5" type="ORF">GALL_79230</name>
</gene>
<dbReference type="SUPFAM" id="SSF55315">
    <property type="entry name" value="L30e-like"/>
    <property type="match status" value="1"/>
</dbReference>
<dbReference type="Pfam" id="PF00588">
    <property type="entry name" value="SpoU_methylase"/>
    <property type="match status" value="1"/>
</dbReference>
<feature type="domain" description="RNA 2-O ribose methyltransferase substrate binding" evidence="4">
    <location>
        <begin position="51"/>
        <end position="129"/>
    </location>
</feature>
<dbReference type="InterPro" id="IPR013123">
    <property type="entry name" value="SpoU_subst-bd"/>
</dbReference>
<dbReference type="NCBIfam" id="TIGR00186">
    <property type="entry name" value="rRNA_methyl_3"/>
    <property type="match status" value="1"/>
</dbReference>
<dbReference type="InterPro" id="IPR029028">
    <property type="entry name" value="Alpha/beta_knot_MTases"/>
</dbReference>
<evidence type="ECO:0000256" key="2">
    <source>
        <dbReference type="ARBA" id="ARBA00022679"/>
    </source>
</evidence>
<dbReference type="AlphaFoldDB" id="A0A1J5T174"/>
<dbReference type="GO" id="GO:0032259">
    <property type="term" value="P:methylation"/>
    <property type="evidence" value="ECO:0007669"/>
    <property type="project" value="UniProtKB-KW"/>
</dbReference>
<dbReference type="InterPro" id="IPR029064">
    <property type="entry name" value="Ribosomal_eL30-like_sf"/>
</dbReference>
<keyword evidence="1 5" id="KW-0489">Methyltransferase</keyword>
<dbReference type="GO" id="GO:0005829">
    <property type="term" value="C:cytosol"/>
    <property type="evidence" value="ECO:0007669"/>
    <property type="project" value="TreeGrafter"/>
</dbReference>
<dbReference type="InterPro" id="IPR001537">
    <property type="entry name" value="SpoU_MeTrfase"/>
</dbReference>
<comment type="caution">
    <text evidence="5">The sequence shown here is derived from an EMBL/GenBank/DDBJ whole genome shotgun (WGS) entry which is preliminary data.</text>
</comment>
<keyword evidence="2 5" id="KW-0808">Transferase</keyword>
<reference evidence="5" key="1">
    <citation type="submission" date="2016-10" db="EMBL/GenBank/DDBJ databases">
        <title>Sequence of Gallionella enrichment culture.</title>
        <authorList>
            <person name="Poehlein A."/>
            <person name="Muehling M."/>
            <person name="Daniel R."/>
        </authorList>
    </citation>
    <scope>NUCLEOTIDE SEQUENCE</scope>
</reference>
<evidence type="ECO:0000259" key="4">
    <source>
        <dbReference type="SMART" id="SM00967"/>
    </source>
</evidence>
<name>A0A1J5T174_9ZZZZ</name>
<dbReference type="EMBL" id="MLJW01000024">
    <property type="protein sequence ID" value="OIR10000.1"/>
    <property type="molecule type" value="Genomic_DNA"/>
</dbReference>
<dbReference type="Gene3D" id="3.30.1330.30">
    <property type="match status" value="1"/>
</dbReference>
<organism evidence="5">
    <name type="scientific">mine drainage metagenome</name>
    <dbReference type="NCBI Taxonomy" id="410659"/>
    <lineage>
        <taxon>unclassified sequences</taxon>
        <taxon>metagenomes</taxon>
        <taxon>ecological metagenomes</taxon>
    </lineage>
</organism>
<dbReference type="PANTHER" id="PTHR46429:SF1">
    <property type="entry name" value="23S RRNA (GUANOSINE-2'-O-)-METHYLTRANSFERASE RLMB"/>
    <property type="match status" value="1"/>
</dbReference>
<dbReference type="InterPro" id="IPR004441">
    <property type="entry name" value="rRNA_MeTrfase_TrmH"/>
</dbReference>
<dbReference type="EC" id="2.1.1.185" evidence="5"/>
<dbReference type="InterPro" id="IPR029026">
    <property type="entry name" value="tRNA_m1G_MTases_N"/>
</dbReference>
<dbReference type="CDD" id="cd18103">
    <property type="entry name" value="SpoU-like_RlmB"/>
    <property type="match status" value="1"/>
</dbReference>
<dbReference type="Gene3D" id="3.40.1280.10">
    <property type="match status" value="1"/>
</dbReference>
<accession>A0A1J5T174</accession>
<dbReference type="GO" id="GO:0003723">
    <property type="term" value="F:RNA binding"/>
    <property type="evidence" value="ECO:0007669"/>
    <property type="project" value="InterPro"/>
</dbReference>
<dbReference type="Pfam" id="PF08032">
    <property type="entry name" value="SpoU_sub_bind"/>
    <property type="match status" value="1"/>
</dbReference>
<evidence type="ECO:0000256" key="1">
    <source>
        <dbReference type="ARBA" id="ARBA00022603"/>
    </source>
</evidence>
<protein>
    <submittedName>
        <fullName evidence="5">23S rRNA (Guanosine-2'-O-)-methyltransferase RlmB</fullName>
        <ecNumber evidence="5">2.1.1.185</ecNumber>
    </submittedName>
</protein>
<evidence type="ECO:0000313" key="5">
    <source>
        <dbReference type="EMBL" id="OIR10000.1"/>
    </source>
</evidence>
<proteinExistence type="predicted"/>